<feature type="compositionally biased region" description="Basic and acidic residues" evidence="6">
    <location>
        <begin position="112"/>
        <end position="132"/>
    </location>
</feature>
<organism evidence="8 9">
    <name type="scientific">Romanomermis culicivorax</name>
    <name type="common">Nematode worm</name>
    <dbReference type="NCBI Taxonomy" id="13658"/>
    <lineage>
        <taxon>Eukaryota</taxon>
        <taxon>Metazoa</taxon>
        <taxon>Ecdysozoa</taxon>
        <taxon>Nematoda</taxon>
        <taxon>Enoplea</taxon>
        <taxon>Dorylaimia</taxon>
        <taxon>Mermithida</taxon>
        <taxon>Mermithoidea</taxon>
        <taxon>Mermithidae</taxon>
        <taxon>Romanomermis</taxon>
    </lineage>
</organism>
<evidence type="ECO:0000256" key="2">
    <source>
        <dbReference type="ARBA" id="ARBA00022540"/>
    </source>
</evidence>
<keyword evidence="3" id="KW-0547">Nucleotide-binding</keyword>
<dbReference type="Gene3D" id="3.40.50.300">
    <property type="entry name" value="P-loop containing nucleotide triphosphate hydrolases"/>
    <property type="match status" value="1"/>
</dbReference>
<reference evidence="9" key="1">
    <citation type="submission" date="2022-11" db="UniProtKB">
        <authorList>
            <consortium name="WormBaseParasite"/>
        </authorList>
    </citation>
    <scope>IDENTIFICATION</scope>
</reference>
<dbReference type="GO" id="GO:0005525">
    <property type="term" value="F:GTP binding"/>
    <property type="evidence" value="ECO:0007669"/>
    <property type="project" value="UniProtKB-KW"/>
</dbReference>
<dbReference type="WBParaSite" id="nRc.2.0.1.t23586-RA">
    <property type="protein sequence ID" value="nRc.2.0.1.t23586-RA"/>
    <property type="gene ID" value="nRc.2.0.1.g23586"/>
</dbReference>
<evidence type="ECO:0000256" key="1">
    <source>
        <dbReference type="ARBA" id="ARBA00007733"/>
    </source>
</evidence>
<dbReference type="PANTHER" id="PTHR43381:SF4">
    <property type="entry name" value="EUKARYOTIC TRANSLATION INITIATION FACTOR 5B"/>
    <property type="match status" value="1"/>
</dbReference>
<dbReference type="FunFam" id="3.40.50.300:FF:000112">
    <property type="entry name" value="Eukaryotic translation initiation factor 5B"/>
    <property type="match status" value="1"/>
</dbReference>
<comment type="similarity">
    <text evidence="1">Belongs to the TRAFAC class translation factor GTPase superfamily. Classic translation factor GTPase family. IF-2 subfamily.</text>
</comment>
<evidence type="ECO:0000256" key="4">
    <source>
        <dbReference type="ARBA" id="ARBA00022917"/>
    </source>
</evidence>
<feature type="region of interest" description="Disordered" evidence="6">
    <location>
        <begin position="1"/>
        <end position="68"/>
    </location>
</feature>
<dbReference type="Gene3D" id="2.40.30.10">
    <property type="entry name" value="Translation factors"/>
    <property type="match status" value="1"/>
</dbReference>
<dbReference type="PROSITE" id="PS51722">
    <property type="entry name" value="G_TR_2"/>
    <property type="match status" value="1"/>
</dbReference>
<dbReference type="InterPro" id="IPR027417">
    <property type="entry name" value="P-loop_NTPase"/>
</dbReference>
<dbReference type="GO" id="GO:0003924">
    <property type="term" value="F:GTPase activity"/>
    <property type="evidence" value="ECO:0007669"/>
    <property type="project" value="InterPro"/>
</dbReference>
<feature type="compositionally biased region" description="Basic and acidic residues" evidence="6">
    <location>
        <begin position="40"/>
        <end position="56"/>
    </location>
</feature>
<sequence>MSEVVAIEKELSSQNDAEKESAAITGGSADAAMAKKNKKKEKEKLKKEKEKEEKKDAAKKKTKTTTSDLIKEAMKLRLEEEQKLKKKQEEEEARMKALEEERLRKLKEEQEKKIMKKQKEKERVERLKREGKYLNPEQRQKLARQRQMVEHMKQQGLIVGPFSNNIDVAAKKSNKVGQKKKLEKVDQSKEASPENEEMEIFGEEKEEKESEPDDDLLESWDMVEDIDDIKAGDVAEKKSGVLERKNSSEEQEQPKAEEKSASTIEEVKQSAHNNTEVVEKLAPKDEFRLKEKEPIPDRIKRRQEERLQKKMNVLRSPVICVLGHVDTGKTKILDKIRQTHVQDAEAGGITQQIGATFVPSDAIKEKSKMVNNYHPTRLKLPGYLIIDTPGHESFSNLRLRGSSLCDIAILVVDIMHGLEPQTIESLNMLKKRKTPFVVALNKIDRLYEWKSQPQSDVEKALKGQKGNTKIEFKDRYEEVLTQFAEQGINIALFWDLEKKDDKGDYVAVIPTSAHSGDGMGNLMWAIAQICQIQHEERLLYNENLECSVLEVKALPGLGTTIDVVLLNGRLRVGDDIIVAGMEGPIVTQIRELLMPEPLRELRVKSLVKIFPRFGHWAKDFVLKKQCHEVESDKTNAR</sequence>
<dbReference type="Proteomes" id="UP000887565">
    <property type="component" value="Unplaced"/>
</dbReference>
<feature type="compositionally biased region" description="Basic and acidic residues" evidence="6">
    <location>
        <begin position="228"/>
        <end position="269"/>
    </location>
</feature>
<keyword evidence="5" id="KW-0342">GTP-binding</keyword>
<evidence type="ECO:0000313" key="9">
    <source>
        <dbReference type="WBParaSite" id="nRc.2.0.1.t23586-RA"/>
    </source>
</evidence>
<feature type="compositionally biased region" description="Basic and acidic residues" evidence="6">
    <location>
        <begin position="1"/>
        <end position="21"/>
    </location>
</feature>
<dbReference type="Pfam" id="PF00009">
    <property type="entry name" value="GTP_EFTU"/>
    <property type="match status" value="1"/>
</dbReference>
<evidence type="ECO:0000313" key="8">
    <source>
        <dbReference type="Proteomes" id="UP000887565"/>
    </source>
</evidence>
<dbReference type="PRINTS" id="PR00315">
    <property type="entry name" value="ELONGATNFCT"/>
</dbReference>
<feature type="compositionally biased region" description="Acidic residues" evidence="6">
    <location>
        <begin position="209"/>
        <end position="227"/>
    </location>
</feature>
<evidence type="ECO:0000259" key="7">
    <source>
        <dbReference type="PROSITE" id="PS51722"/>
    </source>
</evidence>
<dbReference type="PANTHER" id="PTHR43381">
    <property type="entry name" value="TRANSLATION INITIATION FACTOR IF-2-RELATED"/>
    <property type="match status" value="1"/>
</dbReference>
<keyword evidence="4" id="KW-0648">Protein biosynthesis</keyword>
<dbReference type="SUPFAM" id="SSF52540">
    <property type="entry name" value="P-loop containing nucleoside triphosphate hydrolases"/>
    <property type="match status" value="1"/>
</dbReference>
<proteinExistence type="inferred from homology"/>
<feature type="compositionally biased region" description="Basic and acidic residues" evidence="6">
    <location>
        <begin position="183"/>
        <end position="192"/>
    </location>
</feature>
<name>A0A915JD92_ROMCU</name>
<keyword evidence="2" id="KW-0396">Initiation factor</keyword>
<accession>A0A915JD92</accession>
<feature type="region of interest" description="Disordered" evidence="6">
    <location>
        <begin position="170"/>
        <end position="275"/>
    </location>
</feature>
<feature type="region of interest" description="Disordered" evidence="6">
    <location>
        <begin position="112"/>
        <end position="140"/>
    </location>
</feature>
<dbReference type="NCBIfam" id="TIGR00231">
    <property type="entry name" value="small_GTP"/>
    <property type="match status" value="1"/>
</dbReference>
<dbReference type="InterPro" id="IPR015760">
    <property type="entry name" value="TIF_IF2"/>
</dbReference>
<feature type="compositionally biased region" description="Basic residues" evidence="6">
    <location>
        <begin position="172"/>
        <end position="182"/>
    </location>
</feature>
<dbReference type="InterPro" id="IPR005225">
    <property type="entry name" value="Small_GTP-bd"/>
</dbReference>
<dbReference type="GO" id="GO:0005739">
    <property type="term" value="C:mitochondrion"/>
    <property type="evidence" value="ECO:0007669"/>
    <property type="project" value="TreeGrafter"/>
</dbReference>
<protein>
    <submittedName>
        <fullName evidence="9">Tr-type G domain-containing protein</fullName>
    </submittedName>
</protein>
<evidence type="ECO:0000256" key="3">
    <source>
        <dbReference type="ARBA" id="ARBA00022741"/>
    </source>
</evidence>
<dbReference type="GO" id="GO:0003743">
    <property type="term" value="F:translation initiation factor activity"/>
    <property type="evidence" value="ECO:0007669"/>
    <property type="project" value="UniProtKB-KW"/>
</dbReference>
<dbReference type="CDD" id="cd01887">
    <property type="entry name" value="IF2_eIF5B"/>
    <property type="match status" value="1"/>
</dbReference>
<keyword evidence="8" id="KW-1185">Reference proteome</keyword>
<dbReference type="OMA" id="CHEVESD"/>
<dbReference type="InterPro" id="IPR000795">
    <property type="entry name" value="T_Tr_GTP-bd_dom"/>
</dbReference>
<evidence type="ECO:0000256" key="6">
    <source>
        <dbReference type="SAM" id="MobiDB-lite"/>
    </source>
</evidence>
<dbReference type="AlphaFoldDB" id="A0A915JD92"/>
<feature type="domain" description="Tr-type G" evidence="7">
    <location>
        <begin position="314"/>
        <end position="534"/>
    </location>
</feature>
<evidence type="ECO:0000256" key="5">
    <source>
        <dbReference type="ARBA" id="ARBA00023134"/>
    </source>
</evidence>